<dbReference type="EMBL" id="EF591885">
    <property type="protein sequence ID" value="ABX10611.1"/>
    <property type="molecule type" value="Genomic_DNA"/>
</dbReference>
<dbReference type="CDD" id="cd00688">
    <property type="entry name" value="ISOPREN_C2_like"/>
    <property type="match status" value="1"/>
</dbReference>
<keyword evidence="1" id="KW-0812">Transmembrane</keyword>
<feature type="transmembrane region" description="Helical" evidence="1">
    <location>
        <begin position="36"/>
        <end position="65"/>
    </location>
</feature>
<accession>A9LGU0</accession>
<evidence type="ECO:0000313" key="2">
    <source>
        <dbReference type="EMBL" id="ABX10611.1"/>
    </source>
</evidence>
<dbReference type="Gene3D" id="1.50.10.20">
    <property type="match status" value="2"/>
</dbReference>
<feature type="transmembrane region" description="Helical" evidence="1">
    <location>
        <begin position="94"/>
        <end position="114"/>
    </location>
</feature>
<dbReference type="InterPro" id="IPR043739">
    <property type="entry name" value="DUF5684"/>
</dbReference>
<keyword evidence="1" id="KW-1133">Transmembrane helix</keyword>
<name>A9LGU0_9BACT</name>
<feature type="transmembrane region" description="Helical" evidence="1">
    <location>
        <begin position="126"/>
        <end position="144"/>
    </location>
</feature>
<dbReference type="Pfam" id="PF18936">
    <property type="entry name" value="DUF5684"/>
    <property type="match status" value="1"/>
</dbReference>
<gene>
    <name evidence="2" type="ORF">6N14_18</name>
</gene>
<keyword evidence="1" id="KW-0472">Membrane</keyword>
<sequence length="658" mass="71373">MTPLERLMMPALSQQLAFVPLAQGNAAVDEFAATAMYGGLAVLAIFAVLWTVLGLVTIAGVWATFNKAGIAGWKSLIPIYNQVLLLQIANKPTWWLILFFVPFVNLAVVILVSMNVAKRFGRGPGFGLGLGCLPFVFYPILGLGGSRFDDAMLMAADEPDVSGSEAEPLEMAEGFESAEHEDEEGFEDNGEEADLQRKFLVFQATPAWLVSTLVHVIILLILGLVTIADPTQIVNVLSASSSTDDGPEMEEFAIEQIDDSDLSEMEEESEPVDVTENMELTEPVEVEPMEVAAVELDVADLQSDMAPSAASLQTLASMTAQPMGSRSSDMKKKMLRDYGGTPSSEAAVTEALKWFSRHQMPNGGWTYQHDLVCKGRCKDGCDASYNKSYNAATAMALLPFLGAGQTQLSGEFRQNVKLGLFFLMKNGKQGKKNGLPVLDLRDGKGNMYSHGLAAIALCEAYAMTEDRALLPYAQASLNFIITAQCSDGGWRYSPNGTGGGDTSVVGWQLMALKSGYMGHLAVPPQTIQGSMLFLDKVQSNGGAVYGYTGPVPKFRPATSAVGLLCRMYTGWDKKHPGIIAGVKELSKHGVSKNDFYYNYYAAQVLRQYGGVEWDKFNVEMRDYLVASQAQEGGAKGSWYVKGDTPRMRVVCALPPSQR</sequence>
<dbReference type="SUPFAM" id="SSF48239">
    <property type="entry name" value="Terpenoid cyclases/Protein prenyltransferases"/>
    <property type="match status" value="1"/>
</dbReference>
<feature type="transmembrane region" description="Helical" evidence="1">
    <location>
        <begin position="207"/>
        <end position="228"/>
    </location>
</feature>
<reference evidence="2" key="1">
    <citation type="journal article" date="2007" name="ISME J.">
        <title>Fosmids of novel marine Planctomycetes from the Namibian and Oregon coast upwelling systems and their cross-comparison with planctomycete genomes.</title>
        <authorList>
            <person name="Woebken D."/>
            <person name="Teeling H."/>
            <person name="Wecker P."/>
            <person name="Dumitriu A."/>
            <person name="Kostadinov I."/>
            <person name="DeLong E.F."/>
            <person name="Amann R."/>
            <person name="Gloeckner F.O."/>
        </authorList>
    </citation>
    <scope>NUCLEOTIDE SEQUENCE</scope>
</reference>
<evidence type="ECO:0000256" key="1">
    <source>
        <dbReference type="SAM" id="Phobius"/>
    </source>
</evidence>
<proteinExistence type="predicted"/>
<organism evidence="2">
    <name type="scientific">uncultured planctomycete 6N14</name>
    <dbReference type="NCBI Taxonomy" id="455069"/>
    <lineage>
        <taxon>Bacteria</taxon>
        <taxon>Pseudomonadati</taxon>
        <taxon>Planctomycetota</taxon>
        <taxon>Planctomycetia</taxon>
        <taxon>Planctomycetales</taxon>
        <taxon>environmental samples</taxon>
    </lineage>
</organism>
<dbReference type="InterPro" id="IPR008930">
    <property type="entry name" value="Terpenoid_cyclase/PrenylTrfase"/>
</dbReference>
<dbReference type="AlphaFoldDB" id="A9LGU0"/>
<protein>
    <submittedName>
        <fullName evidence="2">Hypothetical membrane protein</fullName>
    </submittedName>
</protein>